<keyword evidence="5" id="KW-0694">RNA-binding</keyword>
<name>A0A2H0BS19_9BACT</name>
<dbReference type="InterPro" id="IPR057264">
    <property type="entry name" value="Ribosomal_uL24_C"/>
</dbReference>
<dbReference type="Pfam" id="PF00467">
    <property type="entry name" value="KOW"/>
    <property type="match status" value="1"/>
</dbReference>
<dbReference type="Proteomes" id="UP000231581">
    <property type="component" value="Unassembled WGS sequence"/>
</dbReference>
<dbReference type="NCBIfam" id="TIGR01079">
    <property type="entry name" value="rplX_bact"/>
    <property type="match status" value="1"/>
</dbReference>
<evidence type="ECO:0000256" key="3">
    <source>
        <dbReference type="ARBA" id="ARBA00023274"/>
    </source>
</evidence>
<keyword evidence="5" id="KW-0699">rRNA-binding</keyword>
<reference evidence="8 9" key="1">
    <citation type="submission" date="2017-09" db="EMBL/GenBank/DDBJ databases">
        <title>Depth-based differentiation of microbial function through sediment-hosted aquifers and enrichment of novel symbionts in the deep terrestrial subsurface.</title>
        <authorList>
            <person name="Probst A.J."/>
            <person name="Ladd B."/>
            <person name="Jarett J.K."/>
            <person name="Geller-Mcgrath D.E."/>
            <person name="Sieber C.M."/>
            <person name="Emerson J.B."/>
            <person name="Anantharaman K."/>
            <person name="Thomas B.C."/>
            <person name="Malmstrom R."/>
            <person name="Stieglmeier M."/>
            <person name="Klingl A."/>
            <person name="Woyke T."/>
            <person name="Ryan C.M."/>
            <person name="Banfield J.F."/>
        </authorList>
    </citation>
    <scope>NUCLEOTIDE SEQUENCE [LARGE SCALE GENOMIC DNA]</scope>
    <source>
        <strain evidence="8">CG22_combo_CG10-13_8_21_14_all_47_17</strain>
    </source>
</reference>
<comment type="caution">
    <text evidence="8">The sequence shown here is derived from an EMBL/GenBank/DDBJ whole genome shotgun (WGS) entry which is preliminary data.</text>
</comment>
<evidence type="ECO:0000259" key="7">
    <source>
        <dbReference type="SMART" id="SM00739"/>
    </source>
</evidence>
<feature type="compositionally biased region" description="Basic residues" evidence="6">
    <location>
        <begin position="80"/>
        <end position="91"/>
    </location>
</feature>
<keyword evidence="2 5" id="KW-0689">Ribosomal protein</keyword>
<evidence type="ECO:0000313" key="8">
    <source>
        <dbReference type="EMBL" id="PIP60414.1"/>
    </source>
</evidence>
<dbReference type="InterPro" id="IPR005824">
    <property type="entry name" value="KOW"/>
</dbReference>
<organism evidence="8 9">
    <name type="scientific">Candidatus Uhrbacteria bacterium CG22_combo_CG10-13_8_21_14_all_47_17</name>
    <dbReference type="NCBI Taxonomy" id="1975041"/>
    <lineage>
        <taxon>Bacteria</taxon>
        <taxon>Candidatus Uhriibacteriota</taxon>
    </lineage>
</organism>
<dbReference type="InterPro" id="IPR014722">
    <property type="entry name" value="Rib_uL2_dom2"/>
</dbReference>
<evidence type="ECO:0000256" key="1">
    <source>
        <dbReference type="ARBA" id="ARBA00010618"/>
    </source>
</evidence>
<comment type="function">
    <text evidence="5">One of two assembly initiator proteins, it binds directly to the 5'-end of the 23S rRNA, where it nucleates assembly of the 50S subunit.</text>
</comment>
<evidence type="ECO:0000256" key="6">
    <source>
        <dbReference type="SAM" id="MobiDB-lite"/>
    </source>
</evidence>
<feature type="region of interest" description="Disordered" evidence="6">
    <location>
        <begin position="71"/>
        <end position="91"/>
    </location>
</feature>
<protein>
    <recommendedName>
        <fullName evidence="4 5">Large ribosomal subunit protein uL24</fullName>
    </recommendedName>
</protein>
<dbReference type="Gene3D" id="2.30.30.30">
    <property type="match status" value="1"/>
</dbReference>
<dbReference type="InterPro" id="IPR041988">
    <property type="entry name" value="Ribosomal_uL24_KOW"/>
</dbReference>
<evidence type="ECO:0000256" key="2">
    <source>
        <dbReference type="ARBA" id="ARBA00022980"/>
    </source>
</evidence>
<evidence type="ECO:0000256" key="4">
    <source>
        <dbReference type="ARBA" id="ARBA00035206"/>
    </source>
</evidence>
<comment type="similarity">
    <text evidence="1 5">Belongs to the universal ribosomal protein uL24 family.</text>
</comment>
<comment type="function">
    <text evidence="5">One of the proteins that surrounds the polypeptide exit tunnel on the outside of the subunit.</text>
</comment>
<dbReference type="InterPro" id="IPR003256">
    <property type="entry name" value="Ribosomal_uL24"/>
</dbReference>
<dbReference type="AlphaFoldDB" id="A0A2H0BS19"/>
<sequence>MTKLRIKTGDEVVVTAGKDKGKRGKVVQTFPKLGRVVVEGVRVTKRHLRSRNQEEAGQVVEFPMPINASNVMPIGASGKPVRHRKVRKEDK</sequence>
<dbReference type="Pfam" id="PF17136">
    <property type="entry name" value="ribosomal_L24"/>
    <property type="match status" value="1"/>
</dbReference>
<feature type="domain" description="KOW" evidence="7">
    <location>
        <begin position="5"/>
        <end position="32"/>
    </location>
</feature>
<dbReference type="SUPFAM" id="SSF50104">
    <property type="entry name" value="Translation proteins SH3-like domain"/>
    <property type="match status" value="1"/>
</dbReference>
<comment type="subunit">
    <text evidence="5">Part of the 50S ribosomal subunit.</text>
</comment>
<gene>
    <name evidence="5 8" type="primary">rplX</name>
    <name evidence="8" type="ORF">COX00_03295</name>
</gene>
<accession>A0A2H0BS19</accession>
<proteinExistence type="inferred from homology"/>
<dbReference type="PANTHER" id="PTHR12903">
    <property type="entry name" value="MITOCHONDRIAL RIBOSOMAL PROTEIN L24"/>
    <property type="match status" value="1"/>
</dbReference>
<keyword evidence="3 5" id="KW-0687">Ribonucleoprotein</keyword>
<dbReference type="GO" id="GO:1990904">
    <property type="term" value="C:ribonucleoprotein complex"/>
    <property type="evidence" value="ECO:0007669"/>
    <property type="project" value="UniProtKB-KW"/>
</dbReference>
<dbReference type="EMBL" id="PCSZ01000063">
    <property type="protein sequence ID" value="PIP60414.1"/>
    <property type="molecule type" value="Genomic_DNA"/>
</dbReference>
<dbReference type="GO" id="GO:0003735">
    <property type="term" value="F:structural constituent of ribosome"/>
    <property type="evidence" value="ECO:0007669"/>
    <property type="project" value="InterPro"/>
</dbReference>
<dbReference type="InterPro" id="IPR008991">
    <property type="entry name" value="Translation_prot_SH3-like_sf"/>
</dbReference>
<dbReference type="GO" id="GO:0006412">
    <property type="term" value="P:translation"/>
    <property type="evidence" value="ECO:0007669"/>
    <property type="project" value="UniProtKB-UniRule"/>
</dbReference>
<dbReference type="GO" id="GO:0019843">
    <property type="term" value="F:rRNA binding"/>
    <property type="evidence" value="ECO:0007669"/>
    <property type="project" value="UniProtKB-UniRule"/>
</dbReference>
<dbReference type="SMART" id="SM00739">
    <property type="entry name" value="KOW"/>
    <property type="match status" value="1"/>
</dbReference>
<dbReference type="GO" id="GO:0005840">
    <property type="term" value="C:ribosome"/>
    <property type="evidence" value="ECO:0007669"/>
    <property type="project" value="UniProtKB-KW"/>
</dbReference>
<dbReference type="CDD" id="cd06089">
    <property type="entry name" value="KOW_RPL26"/>
    <property type="match status" value="1"/>
</dbReference>
<evidence type="ECO:0000256" key="5">
    <source>
        <dbReference type="HAMAP-Rule" id="MF_01326"/>
    </source>
</evidence>
<evidence type="ECO:0000313" key="9">
    <source>
        <dbReference type="Proteomes" id="UP000231581"/>
    </source>
</evidence>
<dbReference type="HAMAP" id="MF_01326_B">
    <property type="entry name" value="Ribosomal_uL24_B"/>
    <property type="match status" value="1"/>
</dbReference>